<dbReference type="FunFam" id="3.30.230.10:FF:000001">
    <property type="entry name" value="30S ribosomal protein S9"/>
    <property type="match status" value="1"/>
</dbReference>
<dbReference type="GO" id="GO:0006412">
    <property type="term" value="P:translation"/>
    <property type="evidence" value="ECO:0007669"/>
    <property type="project" value="UniProtKB-UniRule"/>
</dbReference>
<evidence type="ECO:0000256" key="4">
    <source>
        <dbReference type="ARBA" id="ARBA00035259"/>
    </source>
</evidence>
<gene>
    <name evidence="5" type="primary">rpsI</name>
    <name evidence="8" type="ORF">M787_004415</name>
</gene>
<accession>A0A173E063</accession>
<dbReference type="InterPro" id="IPR020574">
    <property type="entry name" value="Ribosomal_uS9_CS"/>
</dbReference>
<dbReference type="RefSeq" id="WP_021828369.1">
    <property type="nucleotide sequence ID" value="NZ_CP015840.1"/>
</dbReference>
<dbReference type="AlphaFoldDB" id="A0A173E063"/>
<dbReference type="GeneID" id="81478548"/>
<dbReference type="STRING" id="1143323.M787_004415"/>
<dbReference type="PANTHER" id="PTHR21569:SF1">
    <property type="entry name" value="SMALL RIBOSOMAL SUBUNIT PROTEIN US9M"/>
    <property type="match status" value="1"/>
</dbReference>
<reference evidence="8 9" key="1">
    <citation type="journal article" date="2014" name="Syst. Appl. Microbiol.">
        <title>Evidence for the existence of two new members of the family Chlamydiaceae and proposal of Chlamydia avium sp. nov. and Chlamydia gallinacea sp. nov.</title>
        <authorList>
            <person name="Sachse K."/>
            <person name="Laroucau K."/>
            <person name="Riege K."/>
            <person name="Wehner S."/>
            <person name="Dilcher M."/>
            <person name="Creasy H.H."/>
            <person name="Weidmann M."/>
            <person name="Myers G."/>
            <person name="Vorimore F."/>
            <person name="Vicari N."/>
            <person name="Magnino S."/>
            <person name="Liebler-Tenorio E."/>
            <person name="Ruettger A."/>
            <person name="Bavoil P.M."/>
            <person name="Hufert F.T."/>
            <person name="Rossello-Mora R."/>
            <person name="Marz M."/>
        </authorList>
    </citation>
    <scope>NUCLEOTIDE SEQUENCE [LARGE SCALE GENOMIC DNA]</scope>
    <source>
        <strain evidence="8 9">08-1274/3</strain>
    </source>
</reference>
<evidence type="ECO:0000256" key="5">
    <source>
        <dbReference type="HAMAP-Rule" id="MF_00532"/>
    </source>
</evidence>
<dbReference type="EMBL" id="CP015840">
    <property type="protein sequence ID" value="ANG66549.1"/>
    <property type="molecule type" value="Genomic_DNA"/>
</dbReference>
<evidence type="ECO:0000256" key="2">
    <source>
        <dbReference type="ARBA" id="ARBA00022980"/>
    </source>
</evidence>
<dbReference type="KEGG" id="cgz:M787_004415"/>
<dbReference type="NCBIfam" id="NF001099">
    <property type="entry name" value="PRK00132.1"/>
    <property type="match status" value="1"/>
</dbReference>
<evidence type="ECO:0000256" key="1">
    <source>
        <dbReference type="ARBA" id="ARBA00005251"/>
    </source>
</evidence>
<dbReference type="SUPFAM" id="SSF54211">
    <property type="entry name" value="Ribosomal protein S5 domain 2-like"/>
    <property type="match status" value="1"/>
</dbReference>
<dbReference type="GO" id="GO:0003735">
    <property type="term" value="F:structural constituent of ribosome"/>
    <property type="evidence" value="ECO:0007669"/>
    <property type="project" value="InterPro"/>
</dbReference>
<dbReference type="Pfam" id="PF00380">
    <property type="entry name" value="Ribosomal_S9"/>
    <property type="match status" value="1"/>
</dbReference>
<evidence type="ECO:0000256" key="6">
    <source>
        <dbReference type="RuleBase" id="RU003815"/>
    </source>
</evidence>
<proteinExistence type="inferred from homology"/>
<protein>
    <recommendedName>
        <fullName evidence="4 5">Small ribosomal subunit protein uS9</fullName>
    </recommendedName>
</protein>
<dbReference type="InterPro" id="IPR023035">
    <property type="entry name" value="Ribosomal_uS9_bac/plastid"/>
</dbReference>
<comment type="similarity">
    <text evidence="1 5 6">Belongs to the universal ribosomal protein uS9 family.</text>
</comment>
<evidence type="ECO:0000313" key="8">
    <source>
        <dbReference type="EMBL" id="ANG66549.1"/>
    </source>
</evidence>
<evidence type="ECO:0000256" key="7">
    <source>
        <dbReference type="SAM" id="MobiDB-lite"/>
    </source>
</evidence>
<evidence type="ECO:0000256" key="3">
    <source>
        <dbReference type="ARBA" id="ARBA00023274"/>
    </source>
</evidence>
<name>A0A173E063_9CHLA</name>
<dbReference type="InterPro" id="IPR014721">
    <property type="entry name" value="Ribsml_uS5_D2-typ_fold_subgr"/>
</dbReference>
<dbReference type="Proteomes" id="UP000019147">
    <property type="component" value="Chromosome"/>
</dbReference>
<dbReference type="eggNOG" id="COG0103">
    <property type="taxonomic scope" value="Bacteria"/>
</dbReference>
<dbReference type="GO" id="GO:0022627">
    <property type="term" value="C:cytosolic small ribosomal subunit"/>
    <property type="evidence" value="ECO:0007669"/>
    <property type="project" value="TreeGrafter"/>
</dbReference>
<feature type="compositionally biased region" description="Basic residues" evidence="7">
    <location>
        <begin position="114"/>
        <end position="133"/>
    </location>
</feature>
<evidence type="ECO:0000313" key="9">
    <source>
        <dbReference type="Proteomes" id="UP000019147"/>
    </source>
</evidence>
<dbReference type="PANTHER" id="PTHR21569">
    <property type="entry name" value="RIBOSOMAL PROTEIN S9"/>
    <property type="match status" value="1"/>
</dbReference>
<keyword evidence="3 5" id="KW-0687">Ribonucleoprotein</keyword>
<dbReference type="InterPro" id="IPR000754">
    <property type="entry name" value="Ribosomal_uS9"/>
</dbReference>
<dbReference type="HAMAP" id="MF_00532_B">
    <property type="entry name" value="Ribosomal_uS9_B"/>
    <property type="match status" value="1"/>
</dbReference>
<dbReference type="InterPro" id="IPR020568">
    <property type="entry name" value="Ribosomal_Su5_D2-typ_SF"/>
</dbReference>
<keyword evidence="2 5" id="KW-0689">Ribosomal protein</keyword>
<organism evidence="8 9">
    <name type="scientific">Chlamydia gallinacea 08-1274/3</name>
    <dbReference type="NCBI Taxonomy" id="1143323"/>
    <lineage>
        <taxon>Bacteria</taxon>
        <taxon>Pseudomonadati</taxon>
        <taxon>Chlamydiota</taxon>
        <taxon>Chlamydiia</taxon>
        <taxon>Chlamydiales</taxon>
        <taxon>Chlamydiaceae</taxon>
        <taxon>Chlamydia/Chlamydophila group</taxon>
        <taxon>Chlamydia</taxon>
    </lineage>
</organism>
<feature type="region of interest" description="Disordered" evidence="7">
    <location>
        <begin position="106"/>
        <end position="133"/>
    </location>
</feature>
<sequence length="133" mass="15053">MVKVTIQESVATGRRKQAVSSVRLRSGTGKIDVNGKAFEDYFPLEIQRATILSPLKMIGNPSEFDLIIRINGGGIQGQVIATRLGLARALLKKNIEIKQELKTRGFLTRDPRKKERKKYGHKKARKSFQFSKR</sequence>
<dbReference type="GO" id="GO:0003723">
    <property type="term" value="F:RNA binding"/>
    <property type="evidence" value="ECO:0007669"/>
    <property type="project" value="TreeGrafter"/>
</dbReference>
<dbReference type="OrthoDB" id="9803965at2"/>
<dbReference type="Gene3D" id="3.30.230.10">
    <property type="match status" value="1"/>
</dbReference>
<dbReference type="PROSITE" id="PS00360">
    <property type="entry name" value="RIBOSOMAL_S9"/>
    <property type="match status" value="1"/>
</dbReference>